<evidence type="ECO:0000313" key="8">
    <source>
        <dbReference type="Proteomes" id="UP000286931"/>
    </source>
</evidence>
<keyword evidence="5" id="KW-0812">Transmembrane</keyword>
<evidence type="ECO:0000313" key="7">
    <source>
        <dbReference type="EMBL" id="GCD93387.1"/>
    </source>
</evidence>
<comment type="caution">
    <text evidence="7">The sequence shown here is derived from an EMBL/GenBank/DDBJ whole genome shotgun (WGS) entry which is preliminary data.</text>
</comment>
<protein>
    <submittedName>
        <fullName evidence="7">ABC transporter substrate-binding protein</fullName>
    </submittedName>
</protein>
<dbReference type="SMART" id="SM00062">
    <property type="entry name" value="PBPb"/>
    <property type="match status" value="1"/>
</dbReference>
<dbReference type="InterPro" id="IPR051455">
    <property type="entry name" value="Bact_solute-bind_prot3"/>
</dbReference>
<feature type="compositionally biased region" description="Low complexity" evidence="4">
    <location>
        <begin position="81"/>
        <end position="116"/>
    </location>
</feature>
<feature type="region of interest" description="Disordered" evidence="4">
    <location>
        <begin position="81"/>
        <end position="137"/>
    </location>
</feature>
<comment type="similarity">
    <text evidence="1">Belongs to the bacterial solute-binding protein 3 family.</text>
</comment>
<keyword evidence="2" id="KW-0813">Transport</keyword>
<dbReference type="PANTHER" id="PTHR30085:SF6">
    <property type="entry name" value="ABC TRANSPORTER GLUTAMINE-BINDING PROTEIN GLNH"/>
    <property type="match status" value="1"/>
</dbReference>
<dbReference type="GO" id="GO:0006865">
    <property type="term" value="P:amino acid transport"/>
    <property type="evidence" value="ECO:0007669"/>
    <property type="project" value="TreeGrafter"/>
</dbReference>
<dbReference type="AlphaFoldDB" id="A0A401YFN3"/>
<evidence type="ECO:0000256" key="4">
    <source>
        <dbReference type="SAM" id="MobiDB-lite"/>
    </source>
</evidence>
<accession>A0A401YFN3</accession>
<reference evidence="7 8" key="1">
    <citation type="submission" date="2018-12" db="EMBL/GenBank/DDBJ databases">
        <title>Draft genome sequence of Embleya hyalina NBRC 13850T.</title>
        <authorList>
            <person name="Komaki H."/>
            <person name="Hosoyama A."/>
            <person name="Kimura A."/>
            <person name="Ichikawa N."/>
            <person name="Tamura T."/>
        </authorList>
    </citation>
    <scope>NUCLEOTIDE SEQUENCE [LARGE SCALE GENOMIC DNA]</scope>
    <source>
        <strain evidence="7 8">NBRC 13850</strain>
    </source>
</reference>
<proteinExistence type="inferred from homology"/>
<keyword evidence="5" id="KW-1133">Transmembrane helix</keyword>
<dbReference type="SUPFAM" id="SSF53850">
    <property type="entry name" value="Periplasmic binding protein-like II"/>
    <property type="match status" value="1"/>
</dbReference>
<sequence length="397" mass="43048">MYRHAVRPHHTVRRPLRARPFTGLRRPDGRAPRAATARHPQHRRIRGIRLRRGRRTTLRPTSALSVAVVLIALATLVSCTSAGSTTSGTPTTSPTGRPDAGAGATAPGFATEPPAACGNPTESLRPAAGPPRASDYRTDGSLARVLERGYLIVGIDQSAFPFGYADVTDHNRLKGFDIDLVRQITADLFGSDDPSRLRFRVVPNNIREQSVANGTVDMVAKSVTVNCRRRAVVDFSSVYYESGQRLLVVDDTPAAAADHTKGLTGLPTGTRVCTVGGTTAADAVHATRGLIDVTGDNWTDCLVRIQQGQADAAIGDDTVMAGLQAQDRFIRVVGPKLTREPYGLEIGKGKPDLVRFVNASLERIRRDGTWRRLFDTYLARYIPESEGMTAPEAEYRD</sequence>
<evidence type="ECO:0000256" key="3">
    <source>
        <dbReference type="ARBA" id="ARBA00022729"/>
    </source>
</evidence>
<dbReference type="Pfam" id="PF00497">
    <property type="entry name" value="SBP_bac_3"/>
    <property type="match status" value="1"/>
</dbReference>
<feature type="domain" description="Solute-binding protein family 3/N-terminal" evidence="6">
    <location>
        <begin position="150"/>
        <end position="380"/>
    </location>
</feature>
<evidence type="ECO:0000256" key="2">
    <source>
        <dbReference type="ARBA" id="ARBA00022448"/>
    </source>
</evidence>
<name>A0A401YFN3_9ACTN</name>
<dbReference type="PANTHER" id="PTHR30085">
    <property type="entry name" value="AMINO ACID ABC TRANSPORTER PERMEASE"/>
    <property type="match status" value="1"/>
</dbReference>
<evidence type="ECO:0000259" key="6">
    <source>
        <dbReference type="SMART" id="SM00062"/>
    </source>
</evidence>
<keyword evidence="8" id="KW-1185">Reference proteome</keyword>
<dbReference type="Gene3D" id="3.40.190.10">
    <property type="entry name" value="Periplasmic binding protein-like II"/>
    <property type="match status" value="2"/>
</dbReference>
<keyword evidence="5" id="KW-0472">Membrane</keyword>
<dbReference type="EMBL" id="BIFH01000014">
    <property type="protein sequence ID" value="GCD93387.1"/>
    <property type="molecule type" value="Genomic_DNA"/>
</dbReference>
<feature type="compositionally biased region" description="Basic residues" evidence="4">
    <location>
        <begin position="1"/>
        <end position="17"/>
    </location>
</feature>
<evidence type="ECO:0000256" key="1">
    <source>
        <dbReference type="ARBA" id="ARBA00010333"/>
    </source>
</evidence>
<organism evidence="7 8">
    <name type="scientific">Embleya hyalina</name>
    <dbReference type="NCBI Taxonomy" id="516124"/>
    <lineage>
        <taxon>Bacteria</taxon>
        <taxon>Bacillati</taxon>
        <taxon>Actinomycetota</taxon>
        <taxon>Actinomycetes</taxon>
        <taxon>Kitasatosporales</taxon>
        <taxon>Streptomycetaceae</taxon>
        <taxon>Embleya</taxon>
    </lineage>
</organism>
<dbReference type="Proteomes" id="UP000286931">
    <property type="component" value="Unassembled WGS sequence"/>
</dbReference>
<feature type="region of interest" description="Disordered" evidence="4">
    <location>
        <begin position="1"/>
        <end position="45"/>
    </location>
</feature>
<feature type="transmembrane region" description="Helical" evidence="5">
    <location>
        <begin position="58"/>
        <end position="77"/>
    </location>
</feature>
<dbReference type="GO" id="GO:0030288">
    <property type="term" value="C:outer membrane-bounded periplasmic space"/>
    <property type="evidence" value="ECO:0007669"/>
    <property type="project" value="TreeGrafter"/>
</dbReference>
<gene>
    <name evidence="7" type="ORF">EHYA_01031</name>
</gene>
<dbReference type="GO" id="GO:0005576">
    <property type="term" value="C:extracellular region"/>
    <property type="evidence" value="ECO:0007669"/>
    <property type="project" value="TreeGrafter"/>
</dbReference>
<keyword evidence="3" id="KW-0732">Signal</keyword>
<dbReference type="InterPro" id="IPR001638">
    <property type="entry name" value="Solute-binding_3/MltF_N"/>
</dbReference>
<evidence type="ECO:0000256" key="5">
    <source>
        <dbReference type="SAM" id="Phobius"/>
    </source>
</evidence>